<dbReference type="Gene3D" id="3.40.50.150">
    <property type="entry name" value="Vaccinia Virus protein VP39"/>
    <property type="match status" value="1"/>
</dbReference>
<dbReference type="Pfam" id="PF13847">
    <property type="entry name" value="Methyltransf_31"/>
    <property type="match status" value="1"/>
</dbReference>
<dbReference type="CDD" id="cd02440">
    <property type="entry name" value="AdoMet_MTases"/>
    <property type="match status" value="1"/>
</dbReference>
<dbReference type="PANTHER" id="PTHR43861:SF1">
    <property type="entry name" value="TRANS-ACONITATE 2-METHYLTRANSFERASE"/>
    <property type="match status" value="1"/>
</dbReference>
<keyword evidence="2" id="KW-0489">Methyltransferase</keyword>
<dbReference type="SUPFAM" id="SSF53335">
    <property type="entry name" value="S-adenosyl-L-methionine-dependent methyltransferases"/>
    <property type="match status" value="1"/>
</dbReference>
<gene>
    <name evidence="2" type="ORF">K8N75_11235</name>
</gene>
<accession>A0A8T5V414</accession>
<keyword evidence="3" id="KW-1185">Reference proteome</keyword>
<reference evidence="3" key="1">
    <citation type="journal article" date="2022" name="Microbiol. Resour. Announc.">
        <title>Draft Genome Sequence of a Methanogenic Archaeon from West Spitsbergen Permafrost.</title>
        <authorList>
            <person name="Trubitsyn V."/>
            <person name="Rivkina E."/>
            <person name="Shcherbakova V."/>
        </authorList>
    </citation>
    <scope>NUCLEOTIDE SEQUENCE [LARGE SCALE GENOMIC DNA]</scope>
    <source>
        <strain evidence="3">VT</strain>
    </source>
</reference>
<evidence type="ECO:0000313" key="2">
    <source>
        <dbReference type="EMBL" id="MBZ2166611.1"/>
    </source>
</evidence>
<dbReference type="InterPro" id="IPR025714">
    <property type="entry name" value="Methyltranfer_dom"/>
</dbReference>
<proteinExistence type="predicted"/>
<comment type="caution">
    <text evidence="2">The sequence shown here is derived from an EMBL/GenBank/DDBJ whole genome shotgun (WGS) entry which is preliminary data.</text>
</comment>
<dbReference type="EMBL" id="JAIOUQ010000013">
    <property type="protein sequence ID" value="MBZ2166611.1"/>
    <property type="molecule type" value="Genomic_DNA"/>
</dbReference>
<dbReference type="InterPro" id="IPR023149">
    <property type="entry name" value="Trans_acon_MeTrfase_C"/>
</dbReference>
<dbReference type="InterPro" id="IPR029063">
    <property type="entry name" value="SAM-dependent_MTases_sf"/>
</dbReference>
<dbReference type="GO" id="GO:0030798">
    <property type="term" value="F:trans-aconitate 2-methyltransferase activity"/>
    <property type="evidence" value="ECO:0007669"/>
    <property type="project" value="InterPro"/>
</dbReference>
<sequence>MFKWDAEEYQKSSSAQQKWARELITKMDLQGSEVVLDIGCGDGKVTSEIATHLKDGCIMGIDSSIDMIELATRTFPLKKHPNLHFKLKDFQEIDYNSKFDIIFSNAALHWIKGHEDILKRIQKSLKPDGRILIQMGGKGNAQKILDLADEIITKEKWNNYFQGFTFPYGFYGPKKYIKWLNEANLKPVRVELISKVMVQKGFKGLKSWIRTVWLPYTQRIPEDLREDFINELATRYIEQYPLDNEGMVHVNMVRLEVEAFKG</sequence>
<dbReference type="GO" id="GO:0032259">
    <property type="term" value="P:methylation"/>
    <property type="evidence" value="ECO:0007669"/>
    <property type="project" value="UniProtKB-KW"/>
</dbReference>
<dbReference type="PANTHER" id="PTHR43861">
    <property type="entry name" value="TRANS-ACONITATE 2-METHYLTRANSFERASE-RELATED"/>
    <property type="match status" value="1"/>
</dbReference>
<evidence type="ECO:0000313" key="3">
    <source>
        <dbReference type="Proteomes" id="UP000825933"/>
    </source>
</evidence>
<dbReference type="AlphaFoldDB" id="A0A8T5V414"/>
<evidence type="ECO:0000259" key="1">
    <source>
        <dbReference type="Pfam" id="PF13847"/>
    </source>
</evidence>
<dbReference type="Proteomes" id="UP000825933">
    <property type="component" value="Unassembled WGS sequence"/>
</dbReference>
<protein>
    <submittedName>
        <fullName evidence="2">Methyltransferase domain-containing protein</fullName>
    </submittedName>
</protein>
<dbReference type="Gene3D" id="1.10.150.290">
    <property type="entry name" value="S-adenosyl-L-methionine-dependent methyltransferases"/>
    <property type="match status" value="1"/>
</dbReference>
<feature type="domain" description="Methyltransferase" evidence="1">
    <location>
        <begin position="33"/>
        <end position="137"/>
    </location>
</feature>
<name>A0A8T5V414_9EURY</name>
<dbReference type="RefSeq" id="WP_223792152.1">
    <property type="nucleotide sequence ID" value="NZ_JAIOUQ010000013.1"/>
</dbReference>
<keyword evidence="2" id="KW-0808">Transferase</keyword>
<organism evidence="2 3">
    <name type="scientific">Methanobacterium spitsbergense</name>
    <dbReference type="NCBI Taxonomy" id="2874285"/>
    <lineage>
        <taxon>Archaea</taxon>
        <taxon>Methanobacteriati</taxon>
        <taxon>Methanobacteriota</taxon>
        <taxon>Methanomada group</taxon>
        <taxon>Methanobacteria</taxon>
        <taxon>Methanobacteriales</taxon>
        <taxon>Methanobacteriaceae</taxon>
        <taxon>Methanobacterium</taxon>
    </lineage>
</organism>